<sequence>MSDTLLALAMAGLGLFLGYGATTDDWDSAARYGPPVLGYVAPVRVLTATARLVYGLAPRRMLLAGLPSRTRS</sequence>
<evidence type="ECO:0008006" key="4">
    <source>
        <dbReference type="Google" id="ProtNLM"/>
    </source>
</evidence>
<comment type="caution">
    <text evidence="2">The sequence shown here is derived from an EMBL/GenBank/DDBJ whole genome shotgun (WGS) entry which is preliminary data.</text>
</comment>
<reference evidence="2" key="1">
    <citation type="submission" date="2022-10" db="EMBL/GenBank/DDBJ databases">
        <title>The WGS of Solirubrobacter sp. CPCC 204708.</title>
        <authorList>
            <person name="Jiang Z."/>
        </authorList>
    </citation>
    <scope>NUCLEOTIDE SEQUENCE</scope>
    <source>
        <strain evidence="2">CPCC 204708</strain>
    </source>
</reference>
<protein>
    <recommendedName>
        <fullName evidence="4">DoxX family protein</fullName>
    </recommendedName>
</protein>
<name>A0ABT4RW77_9ACTN</name>
<keyword evidence="3" id="KW-1185">Reference proteome</keyword>
<evidence type="ECO:0000256" key="1">
    <source>
        <dbReference type="SAM" id="Phobius"/>
    </source>
</evidence>
<proteinExistence type="predicted"/>
<feature type="transmembrane region" description="Helical" evidence="1">
    <location>
        <begin position="36"/>
        <end position="54"/>
    </location>
</feature>
<evidence type="ECO:0000313" key="2">
    <source>
        <dbReference type="EMBL" id="MDA0142495.1"/>
    </source>
</evidence>
<dbReference type="Proteomes" id="UP001147700">
    <property type="component" value="Unassembled WGS sequence"/>
</dbReference>
<organism evidence="2 3">
    <name type="scientific">Solirubrobacter deserti</name>
    <dbReference type="NCBI Taxonomy" id="2282478"/>
    <lineage>
        <taxon>Bacteria</taxon>
        <taxon>Bacillati</taxon>
        <taxon>Actinomycetota</taxon>
        <taxon>Thermoleophilia</taxon>
        <taxon>Solirubrobacterales</taxon>
        <taxon>Solirubrobacteraceae</taxon>
        <taxon>Solirubrobacter</taxon>
    </lineage>
</organism>
<gene>
    <name evidence="2" type="ORF">OJ962_33735</name>
</gene>
<keyword evidence="1" id="KW-0472">Membrane</keyword>
<dbReference type="RefSeq" id="WP_202958682.1">
    <property type="nucleotide sequence ID" value="NZ_JAPCID010000095.1"/>
</dbReference>
<dbReference type="EMBL" id="JAPCID010000095">
    <property type="protein sequence ID" value="MDA0142495.1"/>
    <property type="molecule type" value="Genomic_DNA"/>
</dbReference>
<accession>A0ABT4RW77</accession>
<keyword evidence="1" id="KW-0812">Transmembrane</keyword>
<evidence type="ECO:0000313" key="3">
    <source>
        <dbReference type="Proteomes" id="UP001147700"/>
    </source>
</evidence>
<keyword evidence="1" id="KW-1133">Transmembrane helix</keyword>